<evidence type="ECO:0000256" key="3">
    <source>
        <dbReference type="ARBA" id="ARBA00022692"/>
    </source>
</evidence>
<dbReference type="Proteomes" id="UP000824102">
    <property type="component" value="Unassembled WGS sequence"/>
</dbReference>
<keyword evidence="7 8" id="KW-0472">Membrane</keyword>
<reference evidence="10" key="2">
    <citation type="submission" date="2021-04" db="EMBL/GenBank/DDBJ databases">
        <authorList>
            <person name="Gilroy R."/>
        </authorList>
    </citation>
    <scope>NUCLEOTIDE SEQUENCE</scope>
    <source>
        <strain evidence="10">ChiW7-2402</strain>
    </source>
</reference>
<feature type="region of interest" description="Disordered" evidence="9">
    <location>
        <begin position="1"/>
        <end position="36"/>
    </location>
</feature>
<evidence type="ECO:0000256" key="5">
    <source>
        <dbReference type="ARBA" id="ARBA00022989"/>
    </source>
</evidence>
<evidence type="ECO:0000256" key="6">
    <source>
        <dbReference type="ARBA" id="ARBA00023010"/>
    </source>
</evidence>
<evidence type="ECO:0000313" key="11">
    <source>
        <dbReference type="Proteomes" id="UP000824102"/>
    </source>
</evidence>
<evidence type="ECO:0000256" key="9">
    <source>
        <dbReference type="SAM" id="MobiDB-lite"/>
    </source>
</evidence>
<dbReference type="HAMAP" id="MF_00422">
    <property type="entry name" value="SecE"/>
    <property type="match status" value="1"/>
</dbReference>
<evidence type="ECO:0000256" key="1">
    <source>
        <dbReference type="ARBA" id="ARBA00004370"/>
    </source>
</evidence>
<dbReference type="GO" id="GO:0008320">
    <property type="term" value="F:protein transmembrane transporter activity"/>
    <property type="evidence" value="ECO:0007669"/>
    <property type="project" value="UniProtKB-UniRule"/>
</dbReference>
<dbReference type="NCBIfam" id="TIGR00964">
    <property type="entry name" value="secE_bact"/>
    <property type="match status" value="1"/>
</dbReference>
<keyword evidence="6 8" id="KW-0811">Translocation</keyword>
<dbReference type="InterPro" id="IPR001901">
    <property type="entry name" value="Translocase_SecE/Sec61-g"/>
</dbReference>
<keyword evidence="5 8" id="KW-1133">Transmembrane helix</keyword>
<keyword evidence="3 8" id="KW-0812">Transmembrane</keyword>
<dbReference type="EMBL" id="DXBB01000108">
    <property type="protein sequence ID" value="HIZ73395.1"/>
    <property type="molecule type" value="Genomic_DNA"/>
</dbReference>
<dbReference type="InterPro" id="IPR005807">
    <property type="entry name" value="SecE_bac"/>
</dbReference>
<keyword evidence="2 8" id="KW-0813">Transport</keyword>
<comment type="similarity">
    <text evidence="8">Belongs to the SecE/SEC61-gamma family.</text>
</comment>
<feature type="compositionally biased region" description="Basic and acidic residues" evidence="9">
    <location>
        <begin position="1"/>
        <end position="35"/>
    </location>
</feature>
<organism evidence="10 11">
    <name type="scientific">Candidatus Gallimonas intestinavium</name>
    <dbReference type="NCBI Taxonomy" id="2838603"/>
    <lineage>
        <taxon>Bacteria</taxon>
        <taxon>Bacillati</taxon>
        <taxon>Bacillota</taxon>
        <taxon>Clostridia</taxon>
        <taxon>Candidatus Gallimonas</taxon>
    </lineage>
</organism>
<sequence length="100" mass="11189">MQKSNESIEKNDVKKQDVKKQDQPKKPAKKGEKKPNIFVRAGRKIKETFSELKRVTWPTLPQALKATGVVIVIVLIFLIVVTAINYGFSALLQLLTGLGE</sequence>
<dbReference type="GO" id="GO:0043952">
    <property type="term" value="P:protein transport by the Sec complex"/>
    <property type="evidence" value="ECO:0007669"/>
    <property type="project" value="UniProtKB-UniRule"/>
</dbReference>
<keyword evidence="4 8" id="KW-0653">Protein transport</keyword>
<reference evidence="10" key="1">
    <citation type="journal article" date="2021" name="PeerJ">
        <title>Extensive microbial diversity within the chicken gut microbiome revealed by metagenomics and culture.</title>
        <authorList>
            <person name="Gilroy R."/>
            <person name="Ravi A."/>
            <person name="Getino M."/>
            <person name="Pursley I."/>
            <person name="Horton D.L."/>
            <person name="Alikhan N.F."/>
            <person name="Baker D."/>
            <person name="Gharbi K."/>
            <person name="Hall N."/>
            <person name="Watson M."/>
            <person name="Adriaenssens E.M."/>
            <person name="Foster-Nyarko E."/>
            <person name="Jarju S."/>
            <person name="Secka A."/>
            <person name="Antonio M."/>
            <person name="Oren A."/>
            <person name="Chaudhuri R.R."/>
            <person name="La Ragione R."/>
            <person name="Hildebrand F."/>
            <person name="Pallen M.J."/>
        </authorList>
    </citation>
    <scope>NUCLEOTIDE SEQUENCE</scope>
    <source>
        <strain evidence="10">ChiW7-2402</strain>
    </source>
</reference>
<dbReference type="GO" id="GO:0065002">
    <property type="term" value="P:intracellular protein transmembrane transport"/>
    <property type="evidence" value="ECO:0007669"/>
    <property type="project" value="UniProtKB-UniRule"/>
</dbReference>
<evidence type="ECO:0000256" key="8">
    <source>
        <dbReference type="HAMAP-Rule" id="MF_00422"/>
    </source>
</evidence>
<comment type="subunit">
    <text evidence="8">Component of the Sec protein translocase complex. Heterotrimer consisting of SecY, SecE and SecG subunits. The heterotrimers can form oligomers, although 1 heterotrimer is thought to be able to translocate proteins. Interacts with the ribosome. Interacts with SecDF, and other proteins may be involved. Interacts with SecA.</text>
</comment>
<dbReference type="GO" id="GO:0009306">
    <property type="term" value="P:protein secretion"/>
    <property type="evidence" value="ECO:0007669"/>
    <property type="project" value="UniProtKB-UniRule"/>
</dbReference>
<comment type="caution">
    <text evidence="10">The sequence shown here is derived from an EMBL/GenBank/DDBJ whole genome shotgun (WGS) entry which is preliminary data.</text>
</comment>
<dbReference type="GO" id="GO:0005886">
    <property type="term" value="C:plasma membrane"/>
    <property type="evidence" value="ECO:0007669"/>
    <property type="project" value="UniProtKB-SubCell"/>
</dbReference>
<proteinExistence type="inferred from homology"/>
<evidence type="ECO:0000256" key="2">
    <source>
        <dbReference type="ARBA" id="ARBA00022448"/>
    </source>
</evidence>
<name>A0A9D2G6U2_9FIRM</name>
<feature type="transmembrane region" description="Helical" evidence="8">
    <location>
        <begin position="63"/>
        <end position="88"/>
    </location>
</feature>
<dbReference type="GO" id="GO:0006605">
    <property type="term" value="P:protein targeting"/>
    <property type="evidence" value="ECO:0007669"/>
    <property type="project" value="UniProtKB-UniRule"/>
</dbReference>
<protein>
    <recommendedName>
        <fullName evidence="8">Protein translocase subunit SecE</fullName>
    </recommendedName>
</protein>
<accession>A0A9D2G6U2</accession>
<evidence type="ECO:0000256" key="7">
    <source>
        <dbReference type="ARBA" id="ARBA00023136"/>
    </source>
</evidence>
<dbReference type="InterPro" id="IPR038379">
    <property type="entry name" value="SecE_sf"/>
</dbReference>
<evidence type="ECO:0000313" key="10">
    <source>
        <dbReference type="EMBL" id="HIZ73395.1"/>
    </source>
</evidence>
<dbReference type="Gene3D" id="1.20.5.1030">
    <property type="entry name" value="Preprotein translocase secy subunit"/>
    <property type="match status" value="1"/>
</dbReference>
<dbReference type="Pfam" id="PF00584">
    <property type="entry name" value="SecE"/>
    <property type="match status" value="1"/>
</dbReference>
<comment type="subcellular location">
    <subcellularLocation>
        <location evidence="8">Cell membrane</location>
        <topology evidence="8">Single-pass membrane protein</topology>
    </subcellularLocation>
    <subcellularLocation>
        <location evidence="1">Membrane</location>
    </subcellularLocation>
</comment>
<evidence type="ECO:0000256" key="4">
    <source>
        <dbReference type="ARBA" id="ARBA00022927"/>
    </source>
</evidence>
<keyword evidence="8" id="KW-1003">Cell membrane</keyword>
<dbReference type="AlphaFoldDB" id="A0A9D2G6U2"/>
<comment type="function">
    <text evidence="8">Essential subunit of the Sec protein translocation channel SecYEG. Clamps together the 2 halves of SecY. May contact the channel plug during translocation.</text>
</comment>
<gene>
    <name evidence="8 10" type="primary">secE</name>
    <name evidence="10" type="ORF">H9964_07420</name>
</gene>